<dbReference type="OrthoDB" id="5596992at2759"/>
<evidence type="ECO:0000313" key="2">
    <source>
        <dbReference type="EMBL" id="CAG8773007.1"/>
    </source>
</evidence>
<name>A0A9N9JCC6_9GLOM</name>
<keyword evidence="3" id="KW-1185">Reference proteome</keyword>
<proteinExistence type="predicted"/>
<comment type="caution">
    <text evidence="2">The sequence shown here is derived from an EMBL/GenBank/DDBJ whole genome shotgun (WGS) entry which is preliminary data.</text>
</comment>
<sequence length="416" mass="48470">MSSTQVPIKLNVFDFDGALFKSPRPNPQLWCADFINLLTQEHFLYKNWYQDKRSLDIGEDAILPDWWNSEGLSDVRQSMIEPDSLTILLSGRKYSEFHQVITRMVGKKGLIFDIMGFVPEKDVLDWQLYYNPEIVNKIGLDRYNMLKEYKTKIYVFTNINQFKEQFIGTILLHHPTIESVNVWKDSLSSSSMFKIFLDNKLIDTGRAKRTRFIELPLEKCFLEPFKEWEFVLSLLRDHNGYVNSLPEPASPSPFRISYVAPTRKIQYVGIFFAEDAINTLRLKYPPPKYKSAIEREWSFEGSYIFLSIIPTARLLHERGTIVTLKVIAQCVYENRYYFLKVEKLTVAGLRQDDLFIMLASDKKYGGGFPDPREVNPVWERIPNERQVLVKGIVATKCIMGHLLVKNININLHNTTI</sequence>
<evidence type="ECO:0000259" key="1">
    <source>
        <dbReference type="Pfam" id="PF10307"/>
    </source>
</evidence>
<dbReference type="InterPro" id="IPR018812">
    <property type="entry name" value="SAK_HAD"/>
</dbReference>
<dbReference type="EMBL" id="CAJVQA010022267">
    <property type="protein sequence ID" value="CAG8773007.1"/>
    <property type="molecule type" value="Genomic_DNA"/>
</dbReference>
<organism evidence="2 3">
    <name type="scientific">Cetraspora pellucida</name>
    <dbReference type="NCBI Taxonomy" id="1433469"/>
    <lineage>
        <taxon>Eukaryota</taxon>
        <taxon>Fungi</taxon>
        <taxon>Fungi incertae sedis</taxon>
        <taxon>Mucoromycota</taxon>
        <taxon>Glomeromycotina</taxon>
        <taxon>Glomeromycetes</taxon>
        <taxon>Diversisporales</taxon>
        <taxon>Gigasporaceae</taxon>
        <taxon>Cetraspora</taxon>
    </lineage>
</organism>
<gene>
    <name evidence="2" type="ORF">CPELLU_LOCUS15977</name>
</gene>
<dbReference type="Proteomes" id="UP000789759">
    <property type="component" value="Unassembled WGS sequence"/>
</dbReference>
<dbReference type="AlphaFoldDB" id="A0A9N9JCC6"/>
<protein>
    <submittedName>
        <fullName evidence="2">19492_t:CDS:1</fullName>
    </submittedName>
</protein>
<dbReference type="Pfam" id="PF10307">
    <property type="entry name" value="HAD_SAK_1"/>
    <property type="match status" value="1"/>
</dbReference>
<accession>A0A9N9JCC6</accession>
<evidence type="ECO:0000313" key="3">
    <source>
        <dbReference type="Proteomes" id="UP000789759"/>
    </source>
</evidence>
<feature type="domain" description="Swiss Army Knife RNA repair protein HAD" evidence="1">
    <location>
        <begin position="22"/>
        <end position="239"/>
    </location>
</feature>
<reference evidence="2" key="1">
    <citation type="submission" date="2021-06" db="EMBL/GenBank/DDBJ databases">
        <authorList>
            <person name="Kallberg Y."/>
            <person name="Tangrot J."/>
            <person name="Rosling A."/>
        </authorList>
    </citation>
    <scope>NUCLEOTIDE SEQUENCE</scope>
    <source>
        <strain evidence="2">FL966</strain>
    </source>
</reference>